<sequence length="230" mass="26566">MARQQWLALSSDKWILDVVCSHVLEFDELPLQFALPRPLSFSESDRAALDAALLRFEEQGIVERCEPSPGNVFYSNVFPTVKKDGTTARVILNLKELNPYVTHTHFKIDSFKDVVRLVQPQCFFMTIDFQDAYYSVYVRSEERKIIKIQELGRLLLKDRVSLWDLASFNGLAVVAEPAVNLAPVRYKYLEIIRNRELARHHGDYDARVPHHHWYHKAPVAARSRPATCEA</sequence>
<evidence type="ECO:0000313" key="2">
    <source>
        <dbReference type="Proteomes" id="UP000324222"/>
    </source>
</evidence>
<dbReference type="OrthoDB" id="2348824at2759"/>
<dbReference type="Proteomes" id="UP000324222">
    <property type="component" value="Unassembled WGS sequence"/>
</dbReference>
<dbReference type="InterPro" id="IPR043502">
    <property type="entry name" value="DNA/RNA_pol_sf"/>
</dbReference>
<evidence type="ECO:0000313" key="1">
    <source>
        <dbReference type="EMBL" id="MPC42185.1"/>
    </source>
</evidence>
<dbReference type="Gene3D" id="3.10.10.10">
    <property type="entry name" value="HIV Type 1 Reverse Transcriptase, subunit A, domain 1"/>
    <property type="match status" value="1"/>
</dbReference>
<organism evidence="1 2">
    <name type="scientific">Portunus trituberculatus</name>
    <name type="common">Swimming crab</name>
    <name type="synonym">Neptunus trituberculatus</name>
    <dbReference type="NCBI Taxonomy" id="210409"/>
    <lineage>
        <taxon>Eukaryota</taxon>
        <taxon>Metazoa</taxon>
        <taxon>Ecdysozoa</taxon>
        <taxon>Arthropoda</taxon>
        <taxon>Crustacea</taxon>
        <taxon>Multicrustacea</taxon>
        <taxon>Malacostraca</taxon>
        <taxon>Eumalacostraca</taxon>
        <taxon>Eucarida</taxon>
        <taxon>Decapoda</taxon>
        <taxon>Pleocyemata</taxon>
        <taxon>Brachyura</taxon>
        <taxon>Eubrachyura</taxon>
        <taxon>Portunoidea</taxon>
        <taxon>Portunidae</taxon>
        <taxon>Portuninae</taxon>
        <taxon>Portunus</taxon>
    </lineage>
</organism>
<comment type="caution">
    <text evidence="1">The sequence shown here is derived from an EMBL/GenBank/DDBJ whole genome shotgun (WGS) entry which is preliminary data.</text>
</comment>
<dbReference type="SUPFAM" id="SSF56672">
    <property type="entry name" value="DNA/RNA polymerases"/>
    <property type="match status" value="1"/>
</dbReference>
<dbReference type="GO" id="GO:0071897">
    <property type="term" value="P:DNA biosynthetic process"/>
    <property type="evidence" value="ECO:0007669"/>
    <property type="project" value="UniProtKB-ARBA"/>
</dbReference>
<proteinExistence type="predicted"/>
<keyword evidence="2" id="KW-1185">Reference proteome</keyword>
<protein>
    <recommendedName>
        <fullName evidence="3">Reverse transcriptase domain-containing protein</fullName>
    </recommendedName>
</protein>
<name>A0A5B7F9B3_PORTR</name>
<accession>A0A5B7F9B3</accession>
<gene>
    <name evidence="1" type="ORF">E2C01_035799</name>
</gene>
<dbReference type="AlphaFoldDB" id="A0A5B7F9B3"/>
<dbReference type="InterPro" id="IPR043128">
    <property type="entry name" value="Rev_trsase/Diguanyl_cyclase"/>
</dbReference>
<dbReference type="Gene3D" id="3.30.70.270">
    <property type="match status" value="1"/>
</dbReference>
<reference evidence="1 2" key="1">
    <citation type="submission" date="2019-05" db="EMBL/GenBank/DDBJ databases">
        <title>Another draft genome of Portunus trituberculatus and its Hox gene families provides insights of decapod evolution.</title>
        <authorList>
            <person name="Jeong J.-H."/>
            <person name="Song I."/>
            <person name="Kim S."/>
            <person name="Choi T."/>
            <person name="Kim D."/>
            <person name="Ryu S."/>
            <person name="Kim W."/>
        </authorList>
    </citation>
    <scope>NUCLEOTIDE SEQUENCE [LARGE SCALE GENOMIC DNA]</scope>
    <source>
        <tissue evidence="1">Muscle</tissue>
    </source>
</reference>
<evidence type="ECO:0008006" key="3">
    <source>
        <dbReference type="Google" id="ProtNLM"/>
    </source>
</evidence>
<dbReference type="EMBL" id="VSRR010005338">
    <property type="protein sequence ID" value="MPC42185.1"/>
    <property type="molecule type" value="Genomic_DNA"/>
</dbReference>